<dbReference type="GO" id="GO:0006888">
    <property type="term" value="P:endoplasmic reticulum to Golgi vesicle-mediated transport"/>
    <property type="evidence" value="ECO:0007669"/>
    <property type="project" value="TreeGrafter"/>
</dbReference>
<dbReference type="InterPro" id="IPR016024">
    <property type="entry name" value="ARM-type_fold"/>
</dbReference>
<gene>
    <name evidence="6" type="ORF">J8273_2489</name>
</gene>
<comment type="caution">
    <text evidence="6">The sequence shown here is derived from an EMBL/GenBank/DDBJ whole genome shotgun (WGS) entry which is preliminary data.</text>
</comment>
<dbReference type="AlphaFoldDB" id="A0A8J6BAG7"/>
<proteinExistence type="predicted"/>
<dbReference type="GO" id="GO:0031267">
    <property type="term" value="F:small GTPase binding"/>
    <property type="evidence" value="ECO:0007669"/>
    <property type="project" value="TreeGrafter"/>
</dbReference>
<dbReference type="SUPFAM" id="SSF57997">
    <property type="entry name" value="Tropomyosin"/>
    <property type="match status" value="1"/>
</dbReference>
<dbReference type="InterPro" id="IPR011989">
    <property type="entry name" value="ARM-like"/>
</dbReference>
<evidence type="ECO:0000256" key="2">
    <source>
        <dbReference type="ARBA" id="ARBA00023034"/>
    </source>
</evidence>
<dbReference type="Gene3D" id="1.10.287.1490">
    <property type="match status" value="2"/>
</dbReference>
<reference evidence="6" key="1">
    <citation type="submission" date="2021-05" db="EMBL/GenBank/DDBJ databases">
        <title>A free-living protist that lacks canonical eukaryotic 1 DNA replication and segregation systems.</title>
        <authorList>
            <person name="Salas-Leiva D.E."/>
            <person name="Tromer E.C."/>
            <person name="Curtis B.A."/>
            <person name="Jerlstrom-Hultqvist J."/>
            <person name="Kolisko M."/>
            <person name="Yi Z."/>
            <person name="Salas-Leiva J.S."/>
            <person name="Gallot-Lavallee L."/>
            <person name="Kops G.J.P.L."/>
            <person name="Archibald J.M."/>
            <person name="Simpson A.G.B."/>
            <person name="Roger A.J."/>
        </authorList>
    </citation>
    <scope>NUCLEOTIDE SEQUENCE</scope>
    <source>
        <strain evidence="6">BICM</strain>
    </source>
</reference>
<keyword evidence="7" id="KW-1185">Reference proteome</keyword>
<evidence type="ECO:0000256" key="5">
    <source>
        <dbReference type="SAM" id="Coils"/>
    </source>
</evidence>
<dbReference type="PANTHER" id="PTHR18921:SF2">
    <property type="entry name" value="THYROID RECEPTOR-INTERACTING PROTEIN 11"/>
    <property type="match status" value="1"/>
</dbReference>
<dbReference type="OrthoDB" id="7537227at2759"/>
<organism evidence="6 7">
    <name type="scientific">Carpediemonas membranifera</name>
    <dbReference type="NCBI Taxonomy" id="201153"/>
    <lineage>
        <taxon>Eukaryota</taxon>
        <taxon>Metamonada</taxon>
        <taxon>Carpediemonas-like organisms</taxon>
        <taxon>Carpediemonas</taxon>
    </lineage>
</organism>
<dbReference type="Proteomes" id="UP000717585">
    <property type="component" value="Unassembled WGS sequence"/>
</dbReference>
<dbReference type="Gene3D" id="1.25.10.10">
    <property type="entry name" value="Leucine-rich Repeat Variant"/>
    <property type="match status" value="1"/>
</dbReference>
<evidence type="ECO:0000256" key="3">
    <source>
        <dbReference type="ARBA" id="ARBA00023054"/>
    </source>
</evidence>
<dbReference type="GO" id="GO:0005794">
    <property type="term" value="C:Golgi apparatus"/>
    <property type="evidence" value="ECO:0007669"/>
    <property type="project" value="UniProtKB-SubCell"/>
</dbReference>
<dbReference type="SMART" id="SM00185">
    <property type="entry name" value="ARM"/>
    <property type="match status" value="2"/>
</dbReference>
<feature type="coiled-coil region" evidence="5">
    <location>
        <begin position="361"/>
        <end position="423"/>
    </location>
</feature>
<keyword evidence="2" id="KW-0333">Golgi apparatus</keyword>
<protein>
    <submittedName>
        <fullName evidence="6">Uncharacterized protein</fullName>
    </submittedName>
</protein>
<dbReference type="PROSITE" id="PS50176">
    <property type="entry name" value="ARM_REPEAT"/>
    <property type="match status" value="1"/>
</dbReference>
<feature type="coiled-coil region" evidence="5">
    <location>
        <begin position="657"/>
        <end position="740"/>
    </location>
</feature>
<sequence>MDSEEIAAVFNKLASVKKLTDYDEPLHSLTNLSLADEVKVEISHNISYVKILVDILKKSVEATKTPPSLKNVLRVITNISVNEQNRVHIRKLNGVAYVLQALTSSDHETICFALAAVINLTSDRVSATAFRSSGGLKSIVKVFQNANNNQSLVRYALRCVCNLASIDPDRAFLAEVGPLVHAAIKATEDPDSLIYGLGALLHLLQHVPAEAASLVGLDTTMFKLMRTQSDSRMIRYAIAVTNIIAQQPWAAESFRAGLIKAYNSLTDVEDPKVRAAVWQGLVALASTPLPSKGNSAELMQANERARKAELELEMARKRPAANPDASERVAILEAELAARDANGSDQENVFTEQIRVFAAAVKKYKAQRQQAVADMELAVQQRDTAEATVVGLKSEKEKLEGRVADLKSELVQFKANSDQLHAQSSDATAKIKLLQQELDTVSVGDNISALLEEIKTLTSQLEMVRTSLRQKEEENAKLRDSVAAAEAEAKSHAAKLERAEQTKGDSRQVITDLKAEVASLQAQLESANARVTVLDQEVTIRDRDQPALEASLRERIAALDGSVAVLRGELAAARVEADAARADRAELEAETSGSAKAIEAREARITVLKQDLEAAKAECARLRQETVDAGERVTHLEREVSAVSKGVDAGVVAEERAEALQQKLMAAAKREAELHQRVSALEEEVATHAAELQQVKGSVSASQDRTSELRAELAATHSQLKEASALETEASAKIRELQAEITVRDQQERKMRAQLDMFLKYSDVFLGDDADSLMKDAVAGL</sequence>
<keyword evidence="3 5" id="KW-0175">Coiled coil</keyword>
<dbReference type="GO" id="GO:0007030">
    <property type="term" value="P:Golgi organization"/>
    <property type="evidence" value="ECO:0007669"/>
    <property type="project" value="TreeGrafter"/>
</dbReference>
<dbReference type="SUPFAM" id="SSF48371">
    <property type="entry name" value="ARM repeat"/>
    <property type="match status" value="1"/>
</dbReference>
<evidence type="ECO:0000313" key="6">
    <source>
        <dbReference type="EMBL" id="KAG9396137.1"/>
    </source>
</evidence>
<accession>A0A8J6BAG7</accession>
<feature type="repeat" description="ARM" evidence="4">
    <location>
        <begin position="134"/>
        <end position="164"/>
    </location>
</feature>
<dbReference type="PANTHER" id="PTHR18921">
    <property type="entry name" value="MYOSIN HEAVY CHAIN - RELATED"/>
    <property type="match status" value="1"/>
</dbReference>
<comment type="subcellular location">
    <subcellularLocation>
        <location evidence="1">Golgi apparatus</location>
    </subcellularLocation>
</comment>
<evidence type="ECO:0000256" key="1">
    <source>
        <dbReference type="ARBA" id="ARBA00004555"/>
    </source>
</evidence>
<evidence type="ECO:0000313" key="7">
    <source>
        <dbReference type="Proteomes" id="UP000717585"/>
    </source>
</evidence>
<dbReference type="InterPro" id="IPR000225">
    <property type="entry name" value="Armadillo"/>
</dbReference>
<dbReference type="EMBL" id="JAHDYR010000007">
    <property type="protein sequence ID" value="KAG9396137.1"/>
    <property type="molecule type" value="Genomic_DNA"/>
</dbReference>
<feature type="coiled-coil region" evidence="5">
    <location>
        <begin position="454"/>
        <end position="537"/>
    </location>
</feature>
<feature type="coiled-coil region" evidence="5">
    <location>
        <begin position="570"/>
        <end position="632"/>
    </location>
</feature>
<name>A0A8J6BAG7_9EUKA</name>
<evidence type="ECO:0000256" key="4">
    <source>
        <dbReference type="PROSITE-ProRule" id="PRU00259"/>
    </source>
</evidence>